<gene>
    <name evidence="11" type="ORF">H9L09_17490</name>
</gene>
<keyword evidence="12" id="KW-1185">Reference proteome</keyword>
<dbReference type="InterPro" id="IPR010065">
    <property type="entry name" value="AA_ABC_transptr_permease_3TM"/>
</dbReference>
<dbReference type="GO" id="GO:0006865">
    <property type="term" value="P:amino acid transport"/>
    <property type="evidence" value="ECO:0007669"/>
    <property type="project" value="UniProtKB-KW"/>
</dbReference>
<feature type="transmembrane region" description="Helical" evidence="9">
    <location>
        <begin position="61"/>
        <end position="79"/>
    </location>
</feature>
<name>A0A7G9R9I2_9ACTN</name>
<dbReference type="Proteomes" id="UP000515947">
    <property type="component" value="Chromosome"/>
</dbReference>
<evidence type="ECO:0000256" key="3">
    <source>
        <dbReference type="ARBA" id="ARBA00022448"/>
    </source>
</evidence>
<evidence type="ECO:0000256" key="8">
    <source>
        <dbReference type="ARBA" id="ARBA00023136"/>
    </source>
</evidence>
<evidence type="ECO:0000259" key="10">
    <source>
        <dbReference type="PROSITE" id="PS50928"/>
    </source>
</evidence>
<keyword evidence="6" id="KW-0029">Amino-acid transport</keyword>
<dbReference type="Gene3D" id="1.10.3720.10">
    <property type="entry name" value="MetI-like"/>
    <property type="match status" value="1"/>
</dbReference>
<keyword evidence="3 9" id="KW-0813">Transport</keyword>
<comment type="subcellular location">
    <subcellularLocation>
        <location evidence="1 9">Cell membrane</location>
        <topology evidence="1 9">Multi-pass membrane protein</topology>
    </subcellularLocation>
</comment>
<accession>A0A7G9R9I2</accession>
<feature type="transmembrane region" description="Helical" evidence="9">
    <location>
        <begin position="91"/>
        <end position="110"/>
    </location>
</feature>
<feature type="transmembrane region" description="Helical" evidence="9">
    <location>
        <begin position="20"/>
        <end position="41"/>
    </location>
</feature>
<dbReference type="PANTHER" id="PTHR30614:SF37">
    <property type="entry name" value="AMINO-ACID ABC TRANSPORTER PERMEASE PROTEIN YHDX-RELATED"/>
    <property type="match status" value="1"/>
</dbReference>
<dbReference type="PANTHER" id="PTHR30614">
    <property type="entry name" value="MEMBRANE COMPONENT OF AMINO ACID ABC TRANSPORTER"/>
    <property type="match status" value="1"/>
</dbReference>
<sequence>MDTLIDNLDQILRGFSNTLWLLLFSGIFSTILGTLLASFRVSPVASLQAIGTWYVNTFRNTPLVLILALAIYVIPVLGFNSLGFSIGFRQFDTFFIVATLGLSSYTAAFVCEAVRSGVNSVPAGQAEAARSVGMSFTQSLRLVVLPQAFRTVIPPLASTYIALAKNTSVVAIFGVPEAAYVMRKLSNQYSSDLWAIFLGIALGYILIVAVISTAATFLERRLAVAR</sequence>
<dbReference type="CDD" id="cd06261">
    <property type="entry name" value="TM_PBP2"/>
    <property type="match status" value="1"/>
</dbReference>
<evidence type="ECO:0000256" key="2">
    <source>
        <dbReference type="ARBA" id="ARBA00010072"/>
    </source>
</evidence>
<dbReference type="RefSeq" id="WP_187578099.1">
    <property type="nucleotide sequence ID" value="NZ_CP060713.1"/>
</dbReference>
<dbReference type="GO" id="GO:0043190">
    <property type="term" value="C:ATP-binding cassette (ABC) transporter complex"/>
    <property type="evidence" value="ECO:0007669"/>
    <property type="project" value="InterPro"/>
</dbReference>
<organism evidence="11 12">
    <name type="scientific">Nocardioides mesophilus</name>
    <dbReference type="NCBI Taxonomy" id="433659"/>
    <lineage>
        <taxon>Bacteria</taxon>
        <taxon>Bacillati</taxon>
        <taxon>Actinomycetota</taxon>
        <taxon>Actinomycetes</taxon>
        <taxon>Propionibacteriales</taxon>
        <taxon>Nocardioidaceae</taxon>
        <taxon>Nocardioides</taxon>
    </lineage>
</organism>
<feature type="domain" description="ABC transmembrane type-1" evidence="10">
    <location>
        <begin position="15"/>
        <end position="215"/>
    </location>
</feature>
<dbReference type="AlphaFoldDB" id="A0A7G9R9I2"/>
<evidence type="ECO:0000256" key="9">
    <source>
        <dbReference type="RuleBase" id="RU363032"/>
    </source>
</evidence>
<evidence type="ECO:0000313" key="12">
    <source>
        <dbReference type="Proteomes" id="UP000515947"/>
    </source>
</evidence>
<dbReference type="Pfam" id="PF00528">
    <property type="entry name" value="BPD_transp_1"/>
    <property type="match status" value="1"/>
</dbReference>
<dbReference type="SUPFAM" id="SSF161098">
    <property type="entry name" value="MetI-like"/>
    <property type="match status" value="1"/>
</dbReference>
<protein>
    <submittedName>
        <fullName evidence="11">Amino acid ABC transporter permease</fullName>
    </submittedName>
</protein>
<dbReference type="InterPro" id="IPR043429">
    <property type="entry name" value="ArtM/GltK/GlnP/TcyL/YhdX-like"/>
</dbReference>
<evidence type="ECO:0000313" key="11">
    <source>
        <dbReference type="EMBL" id="QNN52257.1"/>
    </source>
</evidence>
<evidence type="ECO:0000256" key="5">
    <source>
        <dbReference type="ARBA" id="ARBA00022692"/>
    </source>
</evidence>
<keyword evidence="7 9" id="KW-1133">Transmembrane helix</keyword>
<dbReference type="InterPro" id="IPR035906">
    <property type="entry name" value="MetI-like_sf"/>
</dbReference>
<dbReference type="InterPro" id="IPR000515">
    <property type="entry name" value="MetI-like"/>
</dbReference>
<dbReference type="NCBIfam" id="TIGR01726">
    <property type="entry name" value="HEQRo_perm_3TM"/>
    <property type="match status" value="1"/>
</dbReference>
<keyword evidence="8 9" id="KW-0472">Membrane</keyword>
<feature type="transmembrane region" description="Helical" evidence="9">
    <location>
        <begin position="193"/>
        <end position="218"/>
    </location>
</feature>
<reference evidence="11 12" key="1">
    <citation type="submission" date="2020-08" db="EMBL/GenBank/DDBJ databases">
        <title>Genome sequence of Nocardioides mesophilus KACC 16243T.</title>
        <authorList>
            <person name="Hyun D.-W."/>
            <person name="Bae J.-W."/>
        </authorList>
    </citation>
    <scope>NUCLEOTIDE SEQUENCE [LARGE SCALE GENOMIC DNA]</scope>
    <source>
        <strain evidence="11 12">KACC 16243</strain>
    </source>
</reference>
<dbReference type="KEGG" id="nmes:H9L09_17490"/>
<comment type="similarity">
    <text evidence="2">Belongs to the binding-protein-dependent transport system permease family. HisMQ subfamily.</text>
</comment>
<keyword evidence="5 9" id="KW-0812">Transmembrane</keyword>
<evidence type="ECO:0000256" key="6">
    <source>
        <dbReference type="ARBA" id="ARBA00022970"/>
    </source>
</evidence>
<evidence type="ECO:0000256" key="4">
    <source>
        <dbReference type="ARBA" id="ARBA00022475"/>
    </source>
</evidence>
<evidence type="ECO:0000256" key="1">
    <source>
        <dbReference type="ARBA" id="ARBA00004651"/>
    </source>
</evidence>
<dbReference type="GO" id="GO:0022857">
    <property type="term" value="F:transmembrane transporter activity"/>
    <property type="evidence" value="ECO:0007669"/>
    <property type="project" value="InterPro"/>
</dbReference>
<dbReference type="PROSITE" id="PS50928">
    <property type="entry name" value="ABC_TM1"/>
    <property type="match status" value="1"/>
</dbReference>
<keyword evidence="4" id="KW-1003">Cell membrane</keyword>
<dbReference type="EMBL" id="CP060713">
    <property type="protein sequence ID" value="QNN52257.1"/>
    <property type="molecule type" value="Genomic_DNA"/>
</dbReference>
<proteinExistence type="inferred from homology"/>
<evidence type="ECO:0000256" key="7">
    <source>
        <dbReference type="ARBA" id="ARBA00022989"/>
    </source>
</evidence>